<name>T1JKK6_STRMM</name>
<reference evidence="1" key="2">
    <citation type="submission" date="2015-02" db="UniProtKB">
        <authorList>
            <consortium name="EnsemblMetazoa"/>
        </authorList>
    </citation>
    <scope>IDENTIFICATION</scope>
</reference>
<dbReference type="HOGENOM" id="CLU_2064393_0_0_1"/>
<protein>
    <submittedName>
        <fullName evidence="1">Uncharacterized protein</fullName>
    </submittedName>
</protein>
<evidence type="ECO:0000313" key="2">
    <source>
        <dbReference type="Proteomes" id="UP000014500"/>
    </source>
</evidence>
<dbReference type="EnsemblMetazoa" id="SMAR014386-RA">
    <property type="protein sequence ID" value="SMAR014386-PA"/>
    <property type="gene ID" value="SMAR014386"/>
</dbReference>
<evidence type="ECO:0000313" key="1">
    <source>
        <dbReference type="EnsemblMetazoa" id="SMAR014386-PA"/>
    </source>
</evidence>
<accession>T1JKK6</accession>
<proteinExistence type="predicted"/>
<sequence length="119" mass="14154">MEAGLSKLEFIKSLTLWKPHDNELEFYDDEMEDSHWILRKLKLTEVRQKLGRNVTLQIAATFVYSQLVTRQIYLSHSDTDSFVGFVTSTLWILERIGQSFGFALYYLWLLKQEEDDIDW</sequence>
<organism evidence="1 2">
    <name type="scientific">Strigamia maritima</name>
    <name type="common">European centipede</name>
    <name type="synonym">Geophilus maritimus</name>
    <dbReference type="NCBI Taxonomy" id="126957"/>
    <lineage>
        <taxon>Eukaryota</taxon>
        <taxon>Metazoa</taxon>
        <taxon>Ecdysozoa</taxon>
        <taxon>Arthropoda</taxon>
        <taxon>Myriapoda</taxon>
        <taxon>Chilopoda</taxon>
        <taxon>Pleurostigmophora</taxon>
        <taxon>Geophilomorpha</taxon>
        <taxon>Linotaeniidae</taxon>
        <taxon>Strigamia</taxon>
    </lineage>
</organism>
<dbReference type="Proteomes" id="UP000014500">
    <property type="component" value="Unassembled WGS sequence"/>
</dbReference>
<dbReference type="EMBL" id="JH431806">
    <property type="status" value="NOT_ANNOTATED_CDS"/>
    <property type="molecule type" value="Genomic_DNA"/>
</dbReference>
<dbReference type="AlphaFoldDB" id="T1JKK6"/>
<reference evidence="2" key="1">
    <citation type="submission" date="2011-05" db="EMBL/GenBank/DDBJ databases">
        <authorList>
            <person name="Richards S.R."/>
            <person name="Qu J."/>
            <person name="Jiang H."/>
            <person name="Jhangiani S.N."/>
            <person name="Agravi P."/>
            <person name="Goodspeed R."/>
            <person name="Gross S."/>
            <person name="Mandapat C."/>
            <person name="Jackson L."/>
            <person name="Mathew T."/>
            <person name="Pu L."/>
            <person name="Thornton R."/>
            <person name="Saada N."/>
            <person name="Wilczek-Boney K.B."/>
            <person name="Lee S."/>
            <person name="Kovar C."/>
            <person name="Wu Y."/>
            <person name="Scherer S.E."/>
            <person name="Worley K.C."/>
            <person name="Muzny D.M."/>
            <person name="Gibbs R."/>
        </authorList>
    </citation>
    <scope>NUCLEOTIDE SEQUENCE</scope>
    <source>
        <strain evidence="2">Brora</strain>
    </source>
</reference>
<keyword evidence="2" id="KW-1185">Reference proteome</keyword>